<dbReference type="Proteomes" id="UP000199297">
    <property type="component" value="Unassembled WGS sequence"/>
</dbReference>
<dbReference type="EC" id="2.7.1.24" evidence="5 6"/>
<dbReference type="PANTHER" id="PTHR10695:SF46">
    <property type="entry name" value="BIFUNCTIONAL COENZYME A SYNTHASE-RELATED"/>
    <property type="match status" value="1"/>
</dbReference>
<proteinExistence type="inferred from homology"/>
<dbReference type="GO" id="GO:0005737">
    <property type="term" value="C:cytoplasm"/>
    <property type="evidence" value="ECO:0007669"/>
    <property type="project" value="UniProtKB-SubCell"/>
</dbReference>
<dbReference type="STRING" id="641665.GCA_002104455_02976"/>
<keyword evidence="2 5" id="KW-0547">Nucleotide-binding</keyword>
<evidence type="ECO:0000256" key="1">
    <source>
        <dbReference type="ARBA" id="ARBA00009018"/>
    </source>
</evidence>
<evidence type="ECO:0000313" key="8">
    <source>
        <dbReference type="Proteomes" id="UP000199297"/>
    </source>
</evidence>
<evidence type="ECO:0000256" key="2">
    <source>
        <dbReference type="ARBA" id="ARBA00022741"/>
    </source>
</evidence>
<dbReference type="GO" id="GO:0004140">
    <property type="term" value="F:dephospho-CoA kinase activity"/>
    <property type="evidence" value="ECO:0007669"/>
    <property type="project" value="UniProtKB-UniRule"/>
</dbReference>
<keyword evidence="4 5" id="KW-0173">Coenzyme A biosynthesis</keyword>
<dbReference type="OrthoDB" id="9812943at2"/>
<feature type="binding site" evidence="5">
    <location>
        <begin position="13"/>
        <end position="18"/>
    </location>
    <ligand>
        <name>ATP</name>
        <dbReference type="ChEBI" id="CHEBI:30616"/>
    </ligand>
</feature>
<comment type="subcellular location">
    <subcellularLocation>
        <location evidence="5">Cytoplasm</location>
    </subcellularLocation>
</comment>
<dbReference type="SUPFAM" id="SSF52540">
    <property type="entry name" value="P-loop containing nucleoside triphosphate hydrolases"/>
    <property type="match status" value="1"/>
</dbReference>
<evidence type="ECO:0000256" key="4">
    <source>
        <dbReference type="ARBA" id="ARBA00022993"/>
    </source>
</evidence>
<evidence type="ECO:0000256" key="3">
    <source>
        <dbReference type="ARBA" id="ARBA00022840"/>
    </source>
</evidence>
<comment type="function">
    <text evidence="5">Catalyzes the phosphorylation of the 3'-hydroxyl group of dephosphocoenzyme A to form coenzyme A.</text>
</comment>
<dbReference type="EMBL" id="FOBI01000004">
    <property type="protein sequence ID" value="SEK93440.1"/>
    <property type="molecule type" value="Genomic_DNA"/>
</dbReference>
<evidence type="ECO:0000256" key="6">
    <source>
        <dbReference type="NCBIfam" id="TIGR00152"/>
    </source>
</evidence>
<dbReference type="InterPro" id="IPR001977">
    <property type="entry name" value="Depp_CoAkinase"/>
</dbReference>
<dbReference type="InterPro" id="IPR027417">
    <property type="entry name" value="P-loop_NTPase"/>
</dbReference>
<evidence type="ECO:0000313" key="7">
    <source>
        <dbReference type="EMBL" id="SEK93440.1"/>
    </source>
</evidence>
<dbReference type="RefSeq" id="WP_085284491.1">
    <property type="nucleotide sequence ID" value="NZ_FOBI01000004.1"/>
</dbReference>
<dbReference type="Pfam" id="PF01121">
    <property type="entry name" value="CoaE"/>
    <property type="match status" value="1"/>
</dbReference>
<keyword evidence="5" id="KW-0808">Transferase</keyword>
<keyword evidence="5" id="KW-0963">Cytoplasm</keyword>
<dbReference type="GO" id="GO:0005524">
    <property type="term" value="F:ATP binding"/>
    <property type="evidence" value="ECO:0007669"/>
    <property type="project" value="UniProtKB-UniRule"/>
</dbReference>
<keyword evidence="5 7" id="KW-0418">Kinase</keyword>
<dbReference type="Gene3D" id="3.40.50.300">
    <property type="entry name" value="P-loop containing nucleotide triphosphate hydrolases"/>
    <property type="match status" value="1"/>
</dbReference>
<organism evidence="7 8">
    <name type="scientific">Colwellia chukchiensis</name>
    <dbReference type="NCBI Taxonomy" id="641665"/>
    <lineage>
        <taxon>Bacteria</taxon>
        <taxon>Pseudomonadati</taxon>
        <taxon>Pseudomonadota</taxon>
        <taxon>Gammaproteobacteria</taxon>
        <taxon>Alteromonadales</taxon>
        <taxon>Colwelliaceae</taxon>
        <taxon>Colwellia</taxon>
    </lineage>
</organism>
<name>A0A1H7L3R8_9GAMM</name>
<dbReference type="NCBIfam" id="TIGR00152">
    <property type="entry name" value="dephospho-CoA kinase"/>
    <property type="match status" value="1"/>
</dbReference>
<gene>
    <name evidence="5" type="primary">coaE</name>
    <name evidence="7" type="ORF">SAMN05216262_10431</name>
</gene>
<dbReference type="UniPathway" id="UPA00241">
    <property type="reaction ID" value="UER00356"/>
</dbReference>
<protein>
    <recommendedName>
        <fullName evidence="5 6">Dephospho-CoA kinase</fullName>
        <ecNumber evidence="5 6">2.7.1.24</ecNumber>
    </recommendedName>
    <alternativeName>
        <fullName evidence="5">Dephosphocoenzyme A kinase</fullName>
    </alternativeName>
</protein>
<dbReference type="AlphaFoldDB" id="A0A1H7L3R8"/>
<dbReference type="CDD" id="cd02022">
    <property type="entry name" value="DPCK"/>
    <property type="match status" value="1"/>
</dbReference>
<comment type="pathway">
    <text evidence="5">Cofactor biosynthesis; coenzyme A biosynthesis; CoA from (R)-pantothenate: step 5/5.</text>
</comment>
<comment type="similarity">
    <text evidence="1 5">Belongs to the CoaE family.</text>
</comment>
<sequence length="203" mass="22054">MSKFIVGLTGGIGSGKTTVTNIFAELGIDIIDADVAARIVVAPGSPALSAISEHFGADYLDAQGQLNRAKLRSRVFSAADDKAWLNALLHPLIRQELLAQLAKASSVYSVLVAPLLLENKLHKLVDRVLVINIDQESQIVRTLARDPSSSAEIKRIIASQMPSEQRLSFADDVINNQGVSMAKLRQQVIDLDQKYRVMANNPV</sequence>
<dbReference type="HAMAP" id="MF_00376">
    <property type="entry name" value="Dephospho_CoA_kinase"/>
    <property type="match status" value="1"/>
</dbReference>
<reference evidence="8" key="1">
    <citation type="submission" date="2016-10" db="EMBL/GenBank/DDBJ databases">
        <authorList>
            <person name="Varghese N."/>
            <person name="Submissions S."/>
        </authorList>
    </citation>
    <scope>NUCLEOTIDE SEQUENCE [LARGE SCALE GENOMIC DNA]</scope>
    <source>
        <strain evidence="8">CGMCC 1.9127</strain>
    </source>
</reference>
<keyword evidence="3 5" id="KW-0067">ATP-binding</keyword>
<evidence type="ECO:0000256" key="5">
    <source>
        <dbReference type="HAMAP-Rule" id="MF_00376"/>
    </source>
</evidence>
<accession>A0A1H7L3R8</accession>
<dbReference type="GO" id="GO:0015937">
    <property type="term" value="P:coenzyme A biosynthetic process"/>
    <property type="evidence" value="ECO:0007669"/>
    <property type="project" value="UniProtKB-UniRule"/>
</dbReference>
<dbReference type="PANTHER" id="PTHR10695">
    <property type="entry name" value="DEPHOSPHO-COA KINASE-RELATED"/>
    <property type="match status" value="1"/>
</dbReference>
<comment type="catalytic activity">
    <reaction evidence="5">
        <text>3'-dephospho-CoA + ATP = ADP + CoA + H(+)</text>
        <dbReference type="Rhea" id="RHEA:18245"/>
        <dbReference type="ChEBI" id="CHEBI:15378"/>
        <dbReference type="ChEBI" id="CHEBI:30616"/>
        <dbReference type="ChEBI" id="CHEBI:57287"/>
        <dbReference type="ChEBI" id="CHEBI:57328"/>
        <dbReference type="ChEBI" id="CHEBI:456216"/>
        <dbReference type="EC" id="2.7.1.24"/>
    </reaction>
</comment>
<keyword evidence="8" id="KW-1185">Reference proteome</keyword>
<dbReference type="PROSITE" id="PS51219">
    <property type="entry name" value="DPCK"/>
    <property type="match status" value="1"/>
</dbReference>